<dbReference type="GO" id="GO:0005737">
    <property type="term" value="C:cytoplasm"/>
    <property type="evidence" value="ECO:0007669"/>
    <property type="project" value="UniProtKB-SubCell"/>
</dbReference>
<keyword evidence="2" id="KW-0963">Cytoplasm</keyword>
<dbReference type="SUPFAM" id="SSF54695">
    <property type="entry name" value="POZ domain"/>
    <property type="match status" value="1"/>
</dbReference>
<dbReference type="SMART" id="SM00225">
    <property type="entry name" value="BTB"/>
    <property type="match status" value="1"/>
</dbReference>
<name>A0A3N0YCN1_ANAGA</name>
<dbReference type="GO" id="GO:0042327">
    <property type="term" value="P:positive regulation of phosphorylation"/>
    <property type="evidence" value="ECO:0007669"/>
    <property type="project" value="TreeGrafter"/>
</dbReference>
<accession>A0A3N0YCN1</accession>
<keyword evidence="6" id="KW-1185">Reference proteome</keyword>
<comment type="caution">
    <text evidence="5">The sequence shown here is derived from an EMBL/GenBank/DDBJ whole genome shotgun (WGS) entry which is preliminary data.</text>
</comment>
<feature type="domain" description="BTB" evidence="4">
    <location>
        <begin position="107"/>
        <end position="212"/>
    </location>
</feature>
<dbReference type="EMBL" id="RJVU01048094">
    <property type="protein sequence ID" value="ROL43528.1"/>
    <property type="molecule type" value="Genomic_DNA"/>
</dbReference>
<feature type="region of interest" description="Disordered" evidence="3">
    <location>
        <begin position="398"/>
        <end position="424"/>
    </location>
</feature>
<protein>
    <submittedName>
        <fullName evidence="5">BTB/POZ domain-containing protein KCTD20</fullName>
    </submittedName>
</protein>
<sequence length="424" mass="47683">MFVPGYRVSVGLSWTHVGQSDGRKEFIILRSPYGLSYRSAGVQKIMMGEHATGACPNLSSTEKYISTALKSDLTFQFAASRMTVGAEGGADVRKEVGPAQPRPLSHDRVTLVVDGTHFVVDPAVFTTYPDTVLGRMFGRARQHSFTRPNAKGEYEIAEGIGANIFRVILEYYRFGMLHCPEGVSLAELREACDYLCINFDYSTVRCRDLSALLHELSNDGARRQFEVFLEELLVPAMVSSAQEGERECHIVVLTDDDTVDWDHDHPPPMGEESSQIIYSTKLYRFFKFIENRDVAKALLKERGLKNIRIGIEGKLIYTDSNLERYVSVRTHHETSFCVPGYPTCKEKVKRRPGGKSEVIYSYVQRPFIQLSWEKEEGKSRHVDFQCVRSRSVPNLITAMGEGPTTPQVDELDRLNGPAPPGLDQ</sequence>
<dbReference type="Gene3D" id="3.30.710.10">
    <property type="entry name" value="Potassium Channel Kv1.1, Chain A"/>
    <property type="match status" value="1"/>
</dbReference>
<reference evidence="5 6" key="1">
    <citation type="submission" date="2018-10" db="EMBL/GenBank/DDBJ databases">
        <title>Genome assembly for a Yunnan-Guizhou Plateau 3E fish, Anabarilius grahami (Regan), and its evolutionary and genetic applications.</title>
        <authorList>
            <person name="Jiang W."/>
        </authorList>
    </citation>
    <scope>NUCLEOTIDE SEQUENCE [LARGE SCALE GENOMIC DNA]</scope>
    <source>
        <strain evidence="5">AG-KIZ</strain>
        <tissue evidence="5">Muscle</tissue>
    </source>
</reference>
<comment type="subcellular location">
    <subcellularLocation>
        <location evidence="1">Cytoplasm</location>
    </subcellularLocation>
</comment>
<dbReference type="AlphaFoldDB" id="A0A3N0YCN1"/>
<evidence type="ECO:0000256" key="2">
    <source>
        <dbReference type="ARBA" id="ARBA00022490"/>
    </source>
</evidence>
<proteinExistence type="predicted"/>
<dbReference type="Proteomes" id="UP000281406">
    <property type="component" value="Unassembled WGS sequence"/>
</dbReference>
<dbReference type="PANTHER" id="PTHR21637:SF1">
    <property type="entry name" value="BTB_POZ DOMAIN-CONTAINING PROTEIN KCTD20"/>
    <property type="match status" value="1"/>
</dbReference>
<dbReference type="InterPro" id="IPR039885">
    <property type="entry name" value="BTBD10/KCTD20_BTB/POZ"/>
</dbReference>
<organism evidence="5 6">
    <name type="scientific">Anabarilius grahami</name>
    <name type="common">Kanglang fish</name>
    <name type="synonym">Barilius grahami</name>
    <dbReference type="NCBI Taxonomy" id="495550"/>
    <lineage>
        <taxon>Eukaryota</taxon>
        <taxon>Metazoa</taxon>
        <taxon>Chordata</taxon>
        <taxon>Craniata</taxon>
        <taxon>Vertebrata</taxon>
        <taxon>Euteleostomi</taxon>
        <taxon>Actinopterygii</taxon>
        <taxon>Neopterygii</taxon>
        <taxon>Teleostei</taxon>
        <taxon>Ostariophysi</taxon>
        <taxon>Cypriniformes</taxon>
        <taxon>Xenocyprididae</taxon>
        <taxon>Xenocypridinae</taxon>
        <taxon>Xenocypridinae incertae sedis</taxon>
        <taxon>Anabarilius</taxon>
    </lineage>
</organism>
<dbReference type="Pfam" id="PF16017">
    <property type="entry name" value="BTB_3"/>
    <property type="match status" value="1"/>
</dbReference>
<gene>
    <name evidence="5" type="ORF">DPX16_0987</name>
</gene>
<evidence type="ECO:0000256" key="1">
    <source>
        <dbReference type="ARBA" id="ARBA00004496"/>
    </source>
</evidence>
<dbReference type="PANTHER" id="PTHR21637">
    <property type="entry name" value="BTB/POZ DOMAIN-CONTAINING PROTEIN 10-RELATED"/>
    <property type="match status" value="1"/>
</dbReference>
<evidence type="ECO:0000313" key="5">
    <source>
        <dbReference type="EMBL" id="ROL43528.1"/>
    </source>
</evidence>
<evidence type="ECO:0000256" key="3">
    <source>
        <dbReference type="SAM" id="MobiDB-lite"/>
    </source>
</evidence>
<dbReference type="OrthoDB" id="10034757at2759"/>
<evidence type="ECO:0000259" key="4">
    <source>
        <dbReference type="SMART" id="SM00225"/>
    </source>
</evidence>
<evidence type="ECO:0000313" key="6">
    <source>
        <dbReference type="Proteomes" id="UP000281406"/>
    </source>
</evidence>
<dbReference type="InterPro" id="IPR011333">
    <property type="entry name" value="SKP1/BTB/POZ_sf"/>
</dbReference>
<dbReference type="InterPro" id="IPR000210">
    <property type="entry name" value="BTB/POZ_dom"/>
</dbReference>
<dbReference type="InterPro" id="IPR039886">
    <property type="entry name" value="BTBD10/KCTD20"/>
</dbReference>